<protein>
    <submittedName>
        <fullName evidence="3">UDP-N-acetylmuramyl-tripeptide synthetase</fullName>
    </submittedName>
</protein>
<organism evidence="3 4">
    <name type="scientific">Candidatus Roizmanbacteria bacterium GW2011_GWA2_36_23</name>
    <dbReference type="NCBI Taxonomy" id="1618480"/>
    <lineage>
        <taxon>Bacteria</taxon>
        <taxon>Candidatus Roizmaniibacteriota</taxon>
    </lineage>
</organism>
<dbReference type="InterPro" id="IPR013221">
    <property type="entry name" value="Mur_ligase_cen"/>
</dbReference>
<dbReference type="GO" id="GO:0005524">
    <property type="term" value="F:ATP binding"/>
    <property type="evidence" value="ECO:0007669"/>
    <property type="project" value="InterPro"/>
</dbReference>
<reference evidence="3 4" key="1">
    <citation type="journal article" date="2015" name="Nature">
        <title>rRNA introns, odd ribosomes, and small enigmatic genomes across a large radiation of phyla.</title>
        <authorList>
            <person name="Brown C.T."/>
            <person name="Hug L.A."/>
            <person name="Thomas B.C."/>
            <person name="Sharon I."/>
            <person name="Castelle C.J."/>
            <person name="Singh A."/>
            <person name="Wilkins M.J."/>
            <person name="Williams K.H."/>
            <person name="Banfield J.F."/>
        </authorList>
    </citation>
    <scope>NUCLEOTIDE SEQUENCE [LARGE SCALE GENOMIC DNA]</scope>
</reference>
<dbReference type="InterPro" id="IPR036615">
    <property type="entry name" value="Mur_ligase_C_dom_sf"/>
</dbReference>
<dbReference type="Gene3D" id="3.90.190.20">
    <property type="entry name" value="Mur ligase, C-terminal domain"/>
    <property type="match status" value="1"/>
</dbReference>
<evidence type="ECO:0000313" key="4">
    <source>
        <dbReference type="Proteomes" id="UP000034344"/>
    </source>
</evidence>
<dbReference type="EMBL" id="LBRS01000003">
    <property type="protein sequence ID" value="KKQ01913.1"/>
    <property type="molecule type" value="Genomic_DNA"/>
</dbReference>
<gene>
    <name evidence="3" type="ORF">US11_C0003G0056</name>
</gene>
<feature type="domain" description="Mur ligase central" evidence="2">
    <location>
        <begin position="33"/>
        <end position="189"/>
    </location>
</feature>
<evidence type="ECO:0000259" key="2">
    <source>
        <dbReference type="Pfam" id="PF08245"/>
    </source>
</evidence>
<dbReference type="PANTHER" id="PTHR23135:SF4">
    <property type="entry name" value="UDP-N-ACETYLMURAMOYL-L-ALANYL-D-GLUTAMATE--2,6-DIAMINOPIMELATE LIGASE MURE HOMOLOG, CHLOROPLASTIC"/>
    <property type="match status" value="1"/>
</dbReference>
<sequence length="397" mass="45311">MLQKVKNIYHLFQALIANFVYGFPSTKIKVIGISGTDGKTTTTHLIYHILKSAGKKVSIISSVYADIGGNILDTGFHVTTPDSFPLQKLIKASVTNGDEYLILETTSHAIDQNRVAGIKYFIGVITNITHEHLDYHKTYIQYLQTKSRLFDYANIALINSDDGSFSHLKKILHKKEIKVYQYGFKHKSNFNFNFKKRITRFNRYNYLAGFSVATILGINDSLIYKALDSFQLPPGRLETIYDKQFKVIIDFAHTPNAFRQLLPEIRIQYLRNKDKLIHVFGAASERDTSKRPLMGKESSRYADYIILTEEDCRKENADKICKEIAAGIENDKDWQIITDRRKAIEKAINIAQIGDVVLLTGKGHEKSLCRGKIEFPWSEHNAVINALALRKRLTTDN</sequence>
<evidence type="ECO:0000313" key="3">
    <source>
        <dbReference type="EMBL" id="KKQ01913.1"/>
    </source>
</evidence>
<dbReference type="InterPro" id="IPR004101">
    <property type="entry name" value="Mur_ligase_C"/>
</dbReference>
<name>A0A0G0E4V3_9BACT</name>
<dbReference type="STRING" id="1618480.US11_C0003G0056"/>
<dbReference type="Pfam" id="PF02875">
    <property type="entry name" value="Mur_ligase_C"/>
    <property type="match status" value="1"/>
</dbReference>
<dbReference type="Proteomes" id="UP000034344">
    <property type="component" value="Unassembled WGS sequence"/>
</dbReference>
<evidence type="ECO:0000259" key="1">
    <source>
        <dbReference type="Pfam" id="PF02875"/>
    </source>
</evidence>
<dbReference type="Gene3D" id="3.40.1190.10">
    <property type="entry name" value="Mur-like, catalytic domain"/>
    <property type="match status" value="1"/>
</dbReference>
<dbReference type="SUPFAM" id="SSF53623">
    <property type="entry name" value="MurD-like peptide ligases, catalytic domain"/>
    <property type="match status" value="1"/>
</dbReference>
<comment type="caution">
    <text evidence="3">The sequence shown here is derived from an EMBL/GenBank/DDBJ whole genome shotgun (WGS) entry which is preliminary data.</text>
</comment>
<dbReference type="AlphaFoldDB" id="A0A0G0E4V3"/>
<dbReference type="InterPro" id="IPR036565">
    <property type="entry name" value="Mur-like_cat_sf"/>
</dbReference>
<dbReference type="GO" id="GO:0016881">
    <property type="term" value="F:acid-amino acid ligase activity"/>
    <property type="evidence" value="ECO:0007669"/>
    <property type="project" value="InterPro"/>
</dbReference>
<accession>A0A0G0E4V3</accession>
<feature type="domain" description="Mur ligase C-terminal" evidence="1">
    <location>
        <begin position="235"/>
        <end position="363"/>
    </location>
</feature>
<dbReference type="Pfam" id="PF08245">
    <property type="entry name" value="Mur_ligase_M"/>
    <property type="match status" value="1"/>
</dbReference>
<dbReference type="PANTHER" id="PTHR23135">
    <property type="entry name" value="MUR LIGASE FAMILY MEMBER"/>
    <property type="match status" value="1"/>
</dbReference>
<dbReference type="SUPFAM" id="SSF53244">
    <property type="entry name" value="MurD-like peptide ligases, peptide-binding domain"/>
    <property type="match status" value="1"/>
</dbReference>
<proteinExistence type="predicted"/>